<evidence type="ECO:0000313" key="2">
    <source>
        <dbReference type="Proteomes" id="UP000032300"/>
    </source>
</evidence>
<accession>A0A7U4LG50</accession>
<sequence length="127" mass="13731">MSGGSNLRRAPDALTPPRVAQFLRMLEAVNSDPWEVAMRAAKPVAYLRAEPGQARKPAPVSWAEREIARSEAARAWLRQRGVAVVRVLSAAAVPTGMFTVSTHRGEFTRADVVRIAEGMGFCGEDAA</sequence>
<name>A0A7U4LG50_9SPHN</name>
<dbReference type="KEGG" id="sphi:TS85_17120"/>
<dbReference type="EMBL" id="CP010836">
    <property type="protein sequence ID" value="AJP73145.1"/>
    <property type="molecule type" value="Genomic_DNA"/>
</dbReference>
<organism evidence="1 2">
    <name type="scientific">Sphingomonas hengshuiensis</name>
    <dbReference type="NCBI Taxonomy" id="1609977"/>
    <lineage>
        <taxon>Bacteria</taxon>
        <taxon>Pseudomonadati</taxon>
        <taxon>Pseudomonadota</taxon>
        <taxon>Alphaproteobacteria</taxon>
        <taxon>Sphingomonadales</taxon>
        <taxon>Sphingomonadaceae</taxon>
        <taxon>Sphingomonas</taxon>
    </lineage>
</organism>
<evidence type="ECO:0000313" key="1">
    <source>
        <dbReference type="EMBL" id="AJP73145.1"/>
    </source>
</evidence>
<gene>
    <name evidence="1" type="ORF">TS85_17120</name>
</gene>
<reference evidence="1 2" key="1">
    <citation type="journal article" date="2015" name="Int. J. Syst. Evol. Microbiol.">
        <title>Sphingomonas hengshuiensis sp. nov., isolated from lake wetland.</title>
        <authorList>
            <person name="Wei S."/>
            <person name="Wang T."/>
            <person name="Liu H."/>
            <person name="Zhang C."/>
            <person name="Guo J."/>
            <person name="Wang Q."/>
            <person name="Liang K."/>
            <person name="Zhang Z."/>
        </authorList>
    </citation>
    <scope>NUCLEOTIDE SEQUENCE [LARGE SCALE GENOMIC DNA]</scope>
    <source>
        <strain evidence="1 2">WHSC-8</strain>
    </source>
</reference>
<proteinExistence type="predicted"/>
<reference evidence="1 2" key="2">
    <citation type="submission" date="2015-02" db="EMBL/GenBank/DDBJ databases">
        <title>The complete genome of Sphingomonas hengshuiensis sp. WHSC-8 isolated from soil of Hengshui Lake.</title>
        <authorList>
            <person name="Wei S."/>
            <person name="Guo J."/>
            <person name="Su C."/>
            <person name="Wu R."/>
            <person name="Zhang Z."/>
            <person name="Liang K."/>
            <person name="Li H."/>
            <person name="Wang T."/>
            <person name="Liu H."/>
            <person name="Zhang C."/>
            <person name="Li Z."/>
            <person name="Wang Q."/>
            <person name="Meng J."/>
        </authorList>
    </citation>
    <scope>NUCLEOTIDE SEQUENCE [LARGE SCALE GENOMIC DNA]</scope>
    <source>
        <strain evidence="1 2">WHSC-8</strain>
    </source>
</reference>
<keyword evidence="2" id="KW-1185">Reference proteome</keyword>
<dbReference type="AlphaFoldDB" id="A0A7U4LG50"/>
<protein>
    <submittedName>
        <fullName evidence="1">Uncharacterized protein</fullName>
    </submittedName>
</protein>
<dbReference type="Proteomes" id="UP000032300">
    <property type="component" value="Chromosome"/>
</dbReference>
<dbReference type="RefSeq" id="WP_044333843.1">
    <property type="nucleotide sequence ID" value="NZ_CP010836.1"/>
</dbReference>